<evidence type="ECO:0000313" key="2">
    <source>
        <dbReference type="EMBL" id="GAA4923687.1"/>
    </source>
</evidence>
<dbReference type="Proteomes" id="UP001500368">
    <property type="component" value="Unassembled WGS sequence"/>
</dbReference>
<evidence type="ECO:0000259" key="1">
    <source>
        <dbReference type="SMART" id="SM00479"/>
    </source>
</evidence>
<dbReference type="EMBL" id="BAABLW010000007">
    <property type="protein sequence ID" value="GAA4923687.1"/>
    <property type="molecule type" value="Genomic_DNA"/>
</dbReference>
<gene>
    <name evidence="2" type="primary">orn_1</name>
    <name evidence="2" type="ORF">GCM10025790_21050</name>
</gene>
<evidence type="ECO:0000313" key="3">
    <source>
        <dbReference type="Proteomes" id="UP001500368"/>
    </source>
</evidence>
<dbReference type="Pfam" id="PF00929">
    <property type="entry name" value="RNase_T"/>
    <property type="match status" value="1"/>
</dbReference>
<proteinExistence type="predicted"/>
<dbReference type="InterPro" id="IPR012337">
    <property type="entry name" value="RNaseH-like_sf"/>
</dbReference>
<accession>A0ABP9G2Y3</accession>
<dbReference type="SMART" id="SM00479">
    <property type="entry name" value="EXOIII"/>
    <property type="match status" value="1"/>
</dbReference>
<name>A0ABP9G2Y3_9MICC</name>
<protein>
    <submittedName>
        <fullName evidence="2">Oligoribonuclease</fullName>
    </submittedName>
</protein>
<dbReference type="SUPFAM" id="SSF53098">
    <property type="entry name" value="Ribonuclease H-like"/>
    <property type="match status" value="1"/>
</dbReference>
<reference evidence="3" key="1">
    <citation type="journal article" date="2019" name="Int. J. Syst. Evol. Microbiol.">
        <title>The Global Catalogue of Microorganisms (GCM) 10K type strain sequencing project: providing services to taxonomists for standard genome sequencing and annotation.</title>
        <authorList>
            <consortium name="The Broad Institute Genomics Platform"/>
            <consortium name="The Broad Institute Genome Sequencing Center for Infectious Disease"/>
            <person name="Wu L."/>
            <person name="Ma J."/>
        </authorList>
    </citation>
    <scope>NUCLEOTIDE SEQUENCE [LARGE SCALE GENOMIC DNA]</scope>
    <source>
        <strain evidence="3">JCM 19129</strain>
    </source>
</reference>
<keyword evidence="3" id="KW-1185">Reference proteome</keyword>
<dbReference type="RefSeq" id="WP_345477964.1">
    <property type="nucleotide sequence ID" value="NZ_BAABLW010000007.1"/>
</dbReference>
<dbReference type="InterPro" id="IPR013520">
    <property type="entry name" value="Ribonucl_H"/>
</dbReference>
<organism evidence="2 3">
    <name type="scientific">Nesterenkonia rhizosphaerae</name>
    <dbReference type="NCBI Taxonomy" id="1348272"/>
    <lineage>
        <taxon>Bacteria</taxon>
        <taxon>Bacillati</taxon>
        <taxon>Actinomycetota</taxon>
        <taxon>Actinomycetes</taxon>
        <taxon>Micrococcales</taxon>
        <taxon>Micrococcaceae</taxon>
        <taxon>Nesterenkonia</taxon>
    </lineage>
</organism>
<sequence>MNHSNPTHAIEDYAAQMLQYQPRTDHDDPFRRLLWLDFETTGLYDFGDQVHLLEVAAVVTDKDLNIISEPLSMVLGAEPHVLESLNSYVRKMHTANGLLDEVATSQRTLEEADAALAELISAYFPPKDQAPETTYEYKGAVVAGSSVGSFDLRVLTENFPDSRKLCSHRTYDISAVNEFTARLNLPPVNTAASSASSTHRAVDDVMASIGRAAALREQFLEVL</sequence>
<dbReference type="InterPro" id="IPR036397">
    <property type="entry name" value="RNaseH_sf"/>
</dbReference>
<comment type="caution">
    <text evidence="2">The sequence shown here is derived from an EMBL/GenBank/DDBJ whole genome shotgun (WGS) entry which is preliminary data.</text>
</comment>
<dbReference type="Gene3D" id="3.30.420.10">
    <property type="entry name" value="Ribonuclease H-like superfamily/Ribonuclease H"/>
    <property type="match status" value="1"/>
</dbReference>
<feature type="domain" description="Exonuclease" evidence="1">
    <location>
        <begin position="32"/>
        <end position="221"/>
    </location>
</feature>
<dbReference type="NCBIfam" id="NF003765">
    <property type="entry name" value="PRK05359.1"/>
    <property type="match status" value="1"/>
</dbReference>